<evidence type="ECO:0000256" key="7">
    <source>
        <dbReference type="SAM" id="Phobius"/>
    </source>
</evidence>
<evidence type="ECO:0000256" key="4">
    <source>
        <dbReference type="ARBA" id="ARBA00022737"/>
    </source>
</evidence>
<keyword evidence="2" id="KW-0813">Transport</keyword>
<dbReference type="Pfam" id="PF03600">
    <property type="entry name" value="CitMHS"/>
    <property type="match status" value="1"/>
</dbReference>
<dbReference type="PANTHER" id="PTHR43652:SF2">
    <property type="entry name" value="BASIC AMINO ACID ANTIPORTER YFCC-RELATED"/>
    <property type="match status" value="1"/>
</dbReference>
<dbReference type="GO" id="GO:0008324">
    <property type="term" value="F:monoatomic cation transmembrane transporter activity"/>
    <property type="evidence" value="ECO:0007669"/>
    <property type="project" value="InterPro"/>
</dbReference>
<proteinExistence type="predicted"/>
<name>A0A7Y0L782_9FIRM</name>
<dbReference type="InterPro" id="IPR051679">
    <property type="entry name" value="DASS-Related_Transporters"/>
</dbReference>
<accession>A0A7Y0L782</accession>
<evidence type="ECO:0000259" key="8">
    <source>
        <dbReference type="PROSITE" id="PS51202"/>
    </source>
</evidence>
<dbReference type="Gene3D" id="3.30.70.1450">
    <property type="entry name" value="Regulator of K+ conductance, C-terminal domain"/>
    <property type="match status" value="2"/>
</dbReference>
<feature type="domain" description="RCK C-terminal" evidence="8">
    <location>
        <begin position="224"/>
        <end position="308"/>
    </location>
</feature>
<evidence type="ECO:0000313" key="9">
    <source>
        <dbReference type="EMBL" id="NMP24593.1"/>
    </source>
</evidence>
<evidence type="ECO:0000256" key="3">
    <source>
        <dbReference type="ARBA" id="ARBA00022692"/>
    </source>
</evidence>
<organism evidence="9 10">
    <name type="scientific">Sulfobacillus harzensis</name>
    <dbReference type="NCBI Taxonomy" id="2729629"/>
    <lineage>
        <taxon>Bacteria</taxon>
        <taxon>Bacillati</taxon>
        <taxon>Bacillota</taxon>
        <taxon>Clostridia</taxon>
        <taxon>Eubacteriales</taxon>
        <taxon>Clostridiales Family XVII. Incertae Sedis</taxon>
        <taxon>Sulfobacillus</taxon>
    </lineage>
</organism>
<keyword evidence="5 7" id="KW-1133">Transmembrane helix</keyword>
<dbReference type="GO" id="GO:0006813">
    <property type="term" value="P:potassium ion transport"/>
    <property type="evidence" value="ECO:0007669"/>
    <property type="project" value="InterPro"/>
</dbReference>
<feature type="transmembrane region" description="Helical" evidence="7">
    <location>
        <begin position="96"/>
        <end position="116"/>
    </location>
</feature>
<evidence type="ECO:0000256" key="2">
    <source>
        <dbReference type="ARBA" id="ARBA00022448"/>
    </source>
</evidence>
<dbReference type="EMBL" id="JABBVZ010000126">
    <property type="protein sequence ID" value="NMP24593.1"/>
    <property type="molecule type" value="Genomic_DNA"/>
</dbReference>
<dbReference type="AlphaFoldDB" id="A0A7Y0L782"/>
<dbReference type="SUPFAM" id="SSF116726">
    <property type="entry name" value="TrkA C-terminal domain-like"/>
    <property type="match status" value="2"/>
</dbReference>
<feature type="transmembrane region" description="Helical" evidence="7">
    <location>
        <begin position="326"/>
        <end position="359"/>
    </location>
</feature>
<dbReference type="PROSITE" id="PS51202">
    <property type="entry name" value="RCK_C"/>
    <property type="match status" value="2"/>
</dbReference>
<evidence type="ECO:0000256" key="5">
    <source>
        <dbReference type="ARBA" id="ARBA00022989"/>
    </source>
</evidence>
<dbReference type="PANTHER" id="PTHR43652">
    <property type="entry name" value="BASIC AMINO ACID ANTIPORTER YFCC-RELATED"/>
    <property type="match status" value="1"/>
</dbReference>
<feature type="transmembrane region" description="Helical" evidence="7">
    <location>
        <begin position="20"/>
        <end position="43"/>
    </location>
</feature>
<gene>
    <name evidence="9" type="ORF">HIJ39_19965</name>
</gene>
<sequence length="382" mass="41698">MSWPHGLNDWGKKGEPRLLTALMALPPIPSSFVSDVGLMSIFLPTMVRIRQRLKVSLHRLLMPLAFAIALGGLLSMIGSAGNIIGNSTLTSSHYPAIPLFGITPLGAILVLAGYLFMKWWGVKRLPAGDTDDEFLTNYQEVKSYLSEVYVSPHSPLIGKPLHEVTYFRQHHLTVLRILRKGQPAIIPGAYDMLEAKDRLIVQGNQQAMVGLTAADGLETVAANRHPLRLRNAGVRVMEAMVPQTSILVNHSLRELDFRARFGVTVLAILRQGVTRVQELHEISLNTGDILLVMGADDAITRLQKSEDLTVLSDVDRTPPASPRHRLIAVGVMIAVLLLAAMHVLAIQVGAAAGIGVLVLSRVVSLDQAYRAIDWRIITLVGA</sequence>
<keyword evidence="4" id="KW-0677">Repeat</keyword>
<dbReference type="InterPro" id="IPR036721">
    <property type="entry name" value="RCK_C_sf"/>
</dbReference>
<keyword evidence="10" id="KW-1185">Reference proteome</keyword>
<dbReference type="Pfam" id="PF02080">
    <property type="entry name" value="TrkA_C"/>
    <property type="match status" value="2"/>
</dbReference>
<dbReference type="InterPro" id="IPR006037">
    <property type="entry name" value="RCK_C"/>
</dbReference>
<comment type="subcellular location">
    <subcellularLocation>
        <location evidence="1">Membrane</location>
        <topology evidence="1">Multi-pass membrane protein</topology>
    </subcellularLocation>
</comment>
<keyword evidence="3 7" id="KW-0812">Transmembrane</keyword>
<reference evidence="9 10" key="1">
    <citation type="submission" date="2020-04" db="EMBL/GenBank/DDBJ databases">
        <authorList>
            <person name="Zhang R."/>
            <person name="Schippers A."/>
        </authorList>
    </citation>
    <scope>NUCLEOTIDE SEQUENCE [LARGE SCALE GENOMIC DNA]</scope>
    <source>
        <strain evidence="9 10">DSM 109850</strain>
    </source>
</reference>
<dbReference type="GO" id="GO:0005886">
    <property type="term" value="C:plasma membrane"/>
    <property type="evidence" value="ECO:0007669"/>
    <property type="project" value="TreeGrafter"/>
</dbReference>
<evidence type="ECO:0000313" key="10">
    <source>
        <dbReference type="Proteomes" id="UP000533476"/>
    </source>
</evidence>
<evidence type="ECO:0000256" key="6">
    <source>
        <dbReference type="ARBA" id="ARBA00023136"/>
    </source>
</evidence>
<evidence type="ECO:0000256" key="1">
    <source>
        <dbReference type="ARBA" id="ARBA00004141"/>
    </source>
</evidence>
<dbReference type="InterPro" id="IPR004680">
    <property type="entry name" value="Cit_transptr-like_dom"/>
</dbReference>
<keyword evidence="6 7" id="KW-0472">Membrane</keyword>
<feature type="domain" description="RCK C-terminal" evidence="8">
    <location>
        <begin position="132"/>
        <end position="217"/>
    </location>
</feature>
<comment type="caution">
    <text evidence="9">The sequence shown here is derived from an EMBL/GenBank/DDBJ whole genome shotgun (WGS) entry which is preliminary data.</text>
</comment>
<feature type="transmembrane region" description="Helical" evidence="7">
    <location>
        <begin position="64"/>
        <end position="84"/>
    </location>
</feature>
<dbReference type="Proteomes" id="UP000533476">
    <property type="component" value="Unassembled WGS sequence"/>
</dbReference>
<protein>
    <submittedName>
        <fullName evidence="9">SLC13 family permease</fullName>
    </submittedName>
</protein>